<gene>
    <name evidence="3" type="ORF">U14_03571</name>
</gene>
<evidence type="ECO:0000313" key="3">
    <source>
        <dbReference type="EMBL" id="GAK52320.1"/>
    </source>
</evidence>
<dbReference type="InterPro" id="IPR029063">
    <property type="entry name" value="SAM-dependent_MTases_sf"/>
</dbReference>
<dbReference type="CDD" id="cd02440">
    <property type="entry name" value="AdoMet_MTases"/>
    <property type="match status" value="1"/>
</dbReference>
<organism evidence="3">
    <name type="scientific">Candidatus Moduliflexus flocculans</name>
    <dbReference type="NCBI Taxonomy" id="1499966"/>
    <lineage>
        <taxon>Bacteria</taxon>
        <taxon>Candidatus Moduliflexota</taxon>
        <taxon>Candidatus Moduliflexia</taxon>
        <taxon>Candidatus Moduliflexales</taxon>
        <taxon>Candidatus Moduliflexaceae</taxon>
    </lineage>
</organism>
<dbReference type="GO" id="GO:0003677">
    <property type="term" value="F:DNA binding"/>
    <property type="evidence" value="ECO:0007669"/>
    <property type="project" value="InterPro"/>
</dbReference>
<evidence type="ECO:0000256" key="1">
    <source>
        <dbReference type="SAM" id="MobiDB-lite"/>
    </source>
</evidence>
<protein>
    <submittedName>
        <fullName evidence="3">Type I site-specific deoxyribonuclease</fullName>
    </submittedName>
</protein>
<dbReference type="SUPFAM" id="SSF53335">
    <property type="entry name" value="S-adenosyl-L-methionine-dependent methyltransferases"/>
    <property type="match status" value="1"/>
</dbReference>
<dbReference type="HOGENOM" id="CLU_351160_0_0_0"/>
<dbReference type="InterPro" id="IPR003356">
    <property type="entry name" value="DNA_methylase_A-5"/>
</dbReference>
<dbReference type="InterPro" id="IPR052916">
    <property type="entry name" value="Type-I_RE_MTase_Subunit"/>
</dbReference>
<feature type="region of interest" description="Disordered" evidence="1">
    <location>
        <begin position="328"/>
        <end position="357"/>
    </location>
</feature>
<dbReference type="PANTHER" id="PTHR42998">
    <property type="entry name" value="TYPE I RESTRICTION ENZYME HINDVIIP M PROTEIN-RELATED"/>
    <property type="match status" value="1"/>
</dbReference>
<dbReference type="EMBL" id="DF820458">
    <property type="protein sequence ID" value="GAK52320.1"/>
    <property type="molecule type" value="Genomic_DNA"/>
</dbReference>
<name>A0A081BPK4_9BACT</name>
<evidence type="ECO:0000313" key="4">
    <source>
        <dbReference type="Proteomes" id="UP000030700"/>
    </source>
</evidence>
<dbReference type="Proteomes" id="UP000030700">
    <property type="component" value="Unassembled WGS sequence"/>
</dbReference>
<proteinExistence type="predicted"/>
<dbReference type="GO" id="GO:0008170">
    <property type="term" value="F:N-methyltransferase activity"/>
    <property type="evidence" value="ECO:0007669"/>
    <property type="project" value="InterPro"/>
</dbReference>
<dbReference type="PANTHER" id="PTHR42998:SF1">
    <property type="entry name" value="TYPE I RESTRICTION ENZYME HINDI METHYLASE SUBUNIT"/>
    <property type="match status" value="1"/>
</dbReference>
<keyword evidence="4" id="KW-1185">Reference proteome</keyword>
<dbReference type="AlphaFoldDB" id="A0A081BPK4"/>
<evidence type="ECO:0000259" key="2">
    <source>
        <dbReference type="Pfam" id="PF02384"/>
    </source>
</evidence>
<sequence length="739" mass="85011">MPKRTEQTSGSSYSLLALLKRTLYLHETSPIDELVEEVHERMMKDVPLAKLKQQYVEPLLRGNRSFVESDAGSNVWRLAEGNRVNDAVYEVFKKYRDPLSERQILNRLAKLEHIAGNMQLTLDLKHDPRFSDIDSGKYWILSEWTVINDYARSVLLKAKNGLTEDELIERVVEEYHVNSEAAIFIPAIDDRFVKVEKRWVLKRFVEPQKTKLRPTQIDRLYNALKKNEQPMNIEELTSTVLNLPANLTDVVERLTMDPRFALENGLWDIRERAEARLLAATQSKLQATAAVEPEKTAEESVEIEIAPTEPEITVPPVEEAVIVPSIEEEIREEQPEIEPEEEDELGEEEAPEGGQRDEYMERLRGKVIDFLQDAFRTEGVVYNAEIIDQFLSSDEKEELFDQFVYDHFVSESKGRILTEHDVSKFMIYLAEPTLNDKIIDPCCGTGDVLLHILEMLDDQLQDAEWTERDNVLQYEFRTGQFYFARLTEEERRYFSQPLDDDVARWLPILRFCKQQQLTGVDSDRFACRTAALNIAIQGFPEILFRTDNALASKHIGSGVYDMVIGDTPTSEDNPTRFLRRSLTLAKPGGKILLLLPDEMFKNYRLTSTTLRHQMVAQSIIKAIIRLPESETPDVFGTQRTLLYCLRKHHDVEQESEIFVGDVQDVEGLAELIEVLDDFEAPVSLNDTPIDGDIVNYVLSSYQRSAYNLFIEGLRRGVLQGEMVNVNDWLVLPKEESAEE</sequence>
<dbReference type="Gene3D" id="3.40.50.150">
    <property type="entry name" value="Vaccinia Virus protein VP39"/>
    <property type="match status" value="1"/>
</dbReference>
<dbReference type="Pfam" id="PF02384">
    <property type="entry name" value="N6_Mtase"/>
    <property type="match status" value="1"/>
</dbReference>
<dbReference type="STRING" id="1499966.U14_03571"/>
<dbReference type="PRINTS" id="PR00507">
    <property type="entry name" value="N12N6MTFRASE"/>
</dbReference>
<feature type="compositionally biased region" description="Acidic residues" evidence="1">
    <location>
        <begin position="328"/>
        <end position="351"/>
    </location>
</feature>
<feature type="domain" description="DNA methylase adenine-specific" evidence="2">
    <location>
        <begin position="410"/>
        <end position="462"/>
    </location>
</feature>
<reference evidence="3" key="1">
    <citation type="journal article" date="2015" name="PeerJ">
        <title>First genomic representation of candidate bacterial phylum KSB3 points to enhanced environmental sensing as a trigger of wastewater bulking.</title>
        <authorList>
            <person name="Sekiguchi Y."/>
            <person name="Ohashi A."/>
            <person name="Parks D.H."/>
            <person name="Yamauchi T."/>
            <person name="Tyson G.W."/>
            <person name="Hugenholtz P."/>
        </authorList>
    </citation>
    <scope>NUCLEOTIDE SEQUENCE [LARGE SCALE GENOMIC DNA]</scope>
</reference>
<accession>A0A081BPK4</accession>